<gene>
    <name evidence="1" type="ORF">F3087_38385</name>
</gene>
<comment type="caution">
    <text evidence="1">The sequence shown here is derived from an EMBL/GenBank/DDBJ whole genome shotgun (WGS) entry which is preliminary data.</text>
</comment>
<accession>A0A5N0E399</accession>
<dbReference type="AlphaFoldDB" id="A0A5N0E399"/>
<dbReference type="Proteomes" id="UP000323876">
    <property type="component" value="Unassembled WGS sequence"/>
</dbReference>
<dbReference type="Pfam" id="PF10009">
    <property type="entry name" value="DUF2252"/>
    <property type="match status" value="1"/>
</dbReference>
<dbReference type="PANTHER" id="PTHR39441">
    <property type="entry name" value="DUF2252 DOMAIN-CONTAINING PROTEIN"/>
    <property type="match status" value="1"/>
</dbReference>
<dbReference type="EMBL" id="VXLC01000027">
    <property type="protein sequence ID" value="KAA8883110.1"/>
    <property type="molecule type" value="Genomic_DNA"/>
</dbReference>
<keyword evidence="2" id="KW-1185">Reference proteome</keyword>
<sequence length="415" mass="45650">MSALGRLQAQEAVRDAELLPLRYARMASSAWAYLRGAAAVMAADLAAREHSGLTVQMCGDAHILNFGLWASPERQLLFDARDFDETLPGPFEWDIKRLCTSVYVLAATEGIETSTAEAAATAAIDGYRSAMRRYAGAGELDVWYDRITADVPLRNLDSQFAKHAKRTIGKQSKKRSQEGTARQLVTVEDGRRRIADDPIKRRHVDLSDLDEIRVYEQIFDTYLASIPPHLVRLVGRFSRLDTVQQVVGVGSVGMRVYLHLMEGDSGELVFFQMKQATASVYEEFLAPSECGNHGERVCVGQRLMQSASDIFLGSVRVDGIDYYTRQFRDMKIIPSGRQIAGYLPQFAETCGTALAKSHARSGEPEAIDAYIGKGAAFTSGILDFARGYAAQTHTDHAALVAAIESGEVKAADRGW</sequence>
<protein>
    <submittedName>
        <fullName evidence="1">DUF2252 domain-containing protein</fullName>
    </submittedName>
</protein>
<reference evidence="1 2" key="1">
    <citation type="submission" date="2019-09" db="EMBL/GenBank/DDBJ databases">
        <authorList>
            <person name="Wang X."/>
        </authorList>
    </citation>
    <scope>NUCLEOTIDE SEQUENCE [LARGE SCALE GENOMIC DNA]</scope>
    <source>
        <strain evidence="1 2">CICC 11023</strain>
    </source>
</reference>
<evidence type="ECO:0000313" key="2">
    <source>
        <dbReference type="Proteomes" id="UP000323876"/>
    </source>
</evidence>
<dbReference type="InterPro" id="IPR018721">
    <property type="entry name" value="DUF2252"/>
</dbReference>
<evidence type="ECO:0000313" key="1">
    <source>
        <dbReference type="EMBL" id="KAA8883110.1"/>
    </source>
</evidence>
<name>A0A5N0E399_9NOCA</name>
<proteinExistence type="predicted"/>
<organism evidence="1 2">
    <name type="scientific">Nocardia colli</name>
    <dbReference type="NCBI Taxonomy" id="2545717"/>
    <lineage>
        <taxon>Bacteria</taxon>
        <taxon>Bacillati</taxon>
        <taxon>Actinomycetota</taxon>
        <taxon>Actinomycetes</taxon>
        <taxon>Mycobacteriales</taxon>
        <taxon>Nocardiaceae</taxon>
        <taxon>Nocardia</taxon>
    </lineage>
</organism>
<dbReference type="PANTHER" id="PTHR39441:SF1">
    <property type="entry name" value="DUF2252 DOMAIN-CONTAINING PROTEIN"/>
    <property type="match status" value="1"/>
</dbReference>
<dbReference type="OrthoDB" id="1491115at2"/>